<gene>
    <name evidence="2" type="ORF">JF922_13490</name>
</gene>
<feature type="region of interest" description="Disordered" evidence="1">
    <location>
        <begin position="532"/>
        <end position="555"/>
    </location>
</feature>
<dbReference type="AlphaFoldDB" id="A0A934K640"/>
<dbReference type="EMBL" id="JAEKNR010000139">
    <property type="protein sequence ID" value="MBJ7599080.1"/>
    <property type="molecule type" value="Genomic_DNA"/>
</dbReference>
<sequence length="705" mass="73299">MTGSKVTVLADGDEVAVAEAAGPDEAFPLESGRQLRPGAKVTAVQDVSGESSAPSPEPAIVQRQPPVLGRVGRRSQLWVGGACFLVDGLVPGATVTASSTGGTYHARSDDGTAIVYRKPLAPREVMEVHQSACGTEGPIKHFPAPDRLPPGFASPVVERPLAACQTQLSLRQVVDGSAVTIERRTLGQTLSGCFPVSRGFVDLETALQENEQIHCAVELPTGSPVASGDFQVGPRPPEPSVVGDLCAGATSVRVTGLVRGQRVSVLQDGVELGFLEAPGSTFDIPVPPLTAGAAVQIGYVLCGASGTTQRKWTVGPAPTSLPRPVIGGPLFECAGVVRVTNLRAGSRVQVTSDVLGGAPLGEAYATASEVDVAVAPLLIAEDHVSAVQSGCGQTSQPAQAQPVRRLGTLPRPVVQTPLTDGGRAVRVIQALPGALLDLYVSDLWSGSAIAGAPTASVPLFETLPGLRIGDKVRVRESICDTTSDSETVPVSPVPPTVRFTAVLHGQPQRGHTVTIDRGETVTLFWRNENSDSNVLDPGGHRVGIDGQQPESPTSTTTYKMTATHAGVSRSASITVNVNMPAPPPPPPPPPPPTATASAIDVTNCHVERRTVNIWQRDRTAGGAWTNLGSLPAQYDQSGNCPDGSPFVVNLQDGHQYEFAAVDPENGNCGGRSDPNAADYVGDCSRSNLGVVQGSRTAPHRPWQVS</sequence>
<organism evidence="2 3">
    <name type="scientific">Candidatus Nephthysia bennettiae</name>
    <dbReference type="NCBI Taxonomy" id="3127016"/>
    <lineage>
        <taxon>Bacteria</taxon>
        <taxon>Bacillati</taxon>
        <taxon>Candidatus Dormiibacterota</taxon>
        <taxon>Candidatus Dormibacteria</taxon>
        <taxon>Candidatus Dormibacterales</taxon>
        <taxon>Candidatus Dormibacteraceae</taxon>
        <taxon>Candidatus Nephthysia</taxon>
    </lineage>
</organism>
<protein>
    <submittedName>
        <fullName evidence="2">Uncharacterized protein</fullName>
    </submittedName>
</protein>
<evidence type="ECO:0000313" key="3">
    <source>
        <dbReference type="Proteomes" id="UP000612893"/>
    </source>
</evidence>
<dbReference type="Proteomes" id="UP000612893">
    <property type="component" value="Unassembled WGS sequence"/>
</dbReference>
<evidence type="ECO:0000256" key="1">
    <source>
        <dbReference type="SAM" id="MobiDB-lite"/>
    </source>
</evidence>
<name>A0A934K640_9BACT</name>
<comment type="caution">
    <text evidence="2">The sequence shown here is derived from an EMBL/GenBank/DDBJ whole genome shotgun (WGS) entry which is preliminary data.</text>
</comment>
<dbReference type="RefSeq" id="WP_338202464.1">
    <property type="nucleotide sequence ID" value="NZ_JAEKNR010000139.1"/>
</dbReference>
<accession>A0A934K640</accession>
<keyword evidence="3" id="KW-1185">Reference proteome</keyword>
<proteinExistence type="predicted"/>
<evidence type="ECO:0000313" key="2">
    <source>
        <dbReference type="EMBL" id="MBJ7599080.1"/>
    </source>
</evidence>
<reference evidence="2" key="1">
    <citation type="submission" date="2020-10" db="EMBL/GenBank/DDBJ databases">
        <title>Ca. Dormibacterota MAGs.</title>
        <authorList>
            <person name="Montgomery K."/>
        </authorList>
    </citation>
    <scope>NUCLEOTIDE SEQUENCE [LARGE SCALE GENOMIC DNA]</scope>
    <source>
        <strain evidence="2">SC8812_S17_10</strain>
    </source>
</reference>